<proteinExistence type="predicted"/>
<evidence type="ECO:0000313" key="3">
    <source>
        <dbReference type="Proteomes" id="UP000053573"/>
    </source>
</evidence>
<dbReference type="OrthoDB" id="2251794at2759"/>
<organism evidence="2 3">
    <name type="scientific">Blastomyces silverae</name>
    <dbReference type="NCBI Taxonomy" id="2060906"/>
    <lineage>
        <taxon>Eukaryota</taxon>
        <taxon>Fungi</taxon>
        <taxon>Dikarya</taxon>
        <taxon>Ascomycota</taxon>
        <taxon>Pezizomycotina</taxon>
        <taxon>Eurotiomycetes</taxon>
        <taxon>Eurotiomycetidae</taxon>
        <taxon>Onygenales</taxon>
        <taxon>Ajellomycetaceae</taxon>
        <taxon>Blastomyces</taxon>
    </lineage>
</organism>
<reference evidence="3" key="1">
    <citation type="journal article" date="2015" name="PLoS Genet.">
        <title>The dynamic genome and transcriptome of the human fungal pathogen Blastomyces and close relative Emmonsia.</title>
        <authorList>
            <person name="Munoz J.F."/>
            <person name="Gauthier G.M."/>
            <person name="Desjardins C.A."/>
            <person name="Gallo J.E."/>
            <person name="Holder J."/>
            <person name="Sullivan T.D."/>
            <person name="Marty A.J."/>
            <person name="Carmen J.C."/>
            <person name="Chen Z."/>
            <person name="Ding L."/>
            <person name="Gujja S."/>
            <person name="Magrini V."/>
            <person name="Misas E."/>
            <person name="Mitreva M."/>
            <person name="Priest M."/>
            <person name="Saif S."/>
            <person name="Whiston E.A."/>
            <person name="Young S."/>
            <person name="Zeng Q."/>
            <person name="Goldman W.E."/>
            <person name="Mardis E.R."/>
            <person name="Taylor J.W."/>
            <person name="McEwen J.G."/>
            <person name="Clay O.K."/>
            <person name="Klein B.S."/>
            <person name="Cuomo C.A."/>
        </authorList>
    </citation>
    <scope>NUCLEOTIDE SEQUENCE [LARGE SCALE GENOMIC DNA]</scope>
    <source>
        <strain evidence="3">UAMH 139</strain>
    </source>
</reference>
<dbReference type="AlphaFoldDB" id="A0A0H1B870"/>
<name>A0A0H1B870_9EURO</name>
<keyword evidence="1" id="KW-0732">Signal</keyword>
<comment type="caution">
    <text evidence="2">The sequence shown here is derived from an EMBL/GenBank/DDBJ whole genome shotgun (WGS) entry which is preliminary data.</text>
</comment>
<keyword evidence="3" id="KW-1185">Reference proteome</keyword>
<sequence length="131" mass="14577">MKFFSLLVALLGFLPFLAAAVPVADPIAEPEMHLEKRRRSAQTCKIVNLSKGEYVHCRYAPTTKGGTIFAFSKGQKRTFSCKRKGQCIKVPGIESPYTGLPVMSVDITRIVVALANDSRNVRVRSDFRMLD</sequence>
<evidence type="ECO:0000256" key="1">
    <source>
        <dbReference type="SAM" id="SignalP"/>
    </source>
</evidence>
<protein>
    <submittedName>
        <fullName evidence="2">Uncharacterized protein</fullName>
    </submittedName>
</protein>
<dbReference type="EMBL" id="LDEV01003637">
    <property type="protein sequence ID" value="KLJ05431.1"/>
    <property type="molecule type" value="Genomic_DNA"/>
</dbReference>
<feature type="chain" id="PRO_5005199280" evidence="1">
    <location>
        <begin position="21"/>
        <end position="131"/>
    </location>
</feature>
<accession>A0A0H1B870</accession>
<evidence type="ECO:0000313" key="2">
    <source>
        <dbReference type="EMBL" id="KLJ05431.1"/>
    </source>
</evidence>
<feature type="signal peptide" evidence="1">
    <location>
        <begin position="1"/>
        <end position="20"/>
    </location>
</feature>
<gene>
    <name evidence="2" type="ORF">EMPG_11077</name>
</gene>
<dbReference type="Proteomes" id="UP000053573">
    <property type="component" value="Unassembled WGS sequence"/>
</dbReference>